<protein>
    <submittedName>
        <fullName evidence="1">FHA domain-containing protein</fullName>
    </submittedName>
</protein>
<proteinExistence type="predicted"/>
<dbReference type="Proteomes" id="UP001558850">
    <property type="component" value="Unassembled WGS sequence"/>
</dbReference>
<dbReference type="EMBL" id="JBFRCH010000003">
    <property type="protein sequence ID" value="MEX3931622.1"/>
    <property type="molecule type" value="Genomic_DNA"/>
</dbReference>
<evidence type="ECO:0000313" key="2">
    <source>
        <dbReference type="Proteomes" id="UP001558850"/>
    </source>
</evidence>
<sequence length="366" mass="39071">MSTGGIIAVTVGIHSGASVLLSDGHDLTIGSAEAANLVLVDNGIAPHHATIRLSGNVLKLTALHDGVSVFGYPLAPGKATVLRRGASFTLGDAQLQFSGRDLLTPDAVRHAELAWLMAHAPLAYVAKRWALASRGTKLALLLLTTSAGAGAIYGIYGPHDVERKPPRLDGAFRFVTVHEDPKTHAYVYEGYVPGSPDLASLIATARRDTRAPVIRVIAVDQLKEQLADFLQKYYRDARIEPGAPGSFTIVPPDEDAYVLPESWDYRRVARLARESINGLRDLRFAGHVADNGSVRAPLEAIGMNLGRSAHGAWLVDNKGVRYFSGAQLQLGRITSISGCTVTIMHNDDGTAYEFSAKGGKASSKCS</sequence>
<accession>A0ACC6TWC3</accession>
<reference evidence="1" key="1">
    <citation type="submission" date="2024-07" db="EMBL/GenBank/DDBJ databases">
        <title>A survey of Mimosa microsymbionts across Brazilian biomes reveals a high diversity of Paraburkholderia nodulating endemic species, but also that Cupriavidus is common as a symbiont of widespread species.</title>
        <authorList>
            <person name="Rouws L."/>
            <person name="Barauna A."/>
            <person name="Beukes C."/>
            <person name="Rouws J.R.C."/>
            <person name="De Faria S.M."/>
            <person name="Gross E."/>
            <person name="Bueno Dos Reis Junior F."/>
            <person name="Simon M.F."/>
            <person name="Maluk M."/>
            <person name="Odee D.W."/>
            <person name="Kenicer G."/>
            <person name="Young J.P.W."/>
            <person name="Reis V.M."/>
            <person name="Zilli J."/>
            <person name="James E.K."/>
        </authorList>
    </citation>
    <scope>NUCLEOTIDE SEQUENCE</scope>
    <source>
        <strain evidence="1">EG181B</strain>
    </source>
</reference>
<organism evidence="1 2">
    <name type="scientific">Paraburkholderia phymatum</name>
    <dbReference type="NCBI Taxonomy" id="148447"/>
    <lineage>
        <taxon>Bacteria</taxon>
        <taxon>Pseudomonadati</taxon>
        <taxon>Pseudomonadota</taxon>
        <taxon>Betaproteobacteria</taxon>
        <taxon>Burkholderiales</taxon>
        <taxon>Burkholderiaceae</taxon>
        <taxon>Paraburkholderia</taxon>
    </lineage>
</organism>
<gene>
    <name evidence="1" type="ORF">AB4Y32_07345</name>
</gene>
<comment type="caution">
    <text evidence="1">The sequence shown here is derived from an EMBL/GenBank/DDBJ whole genome shotgun (WGS) entry which is preliminary data.</text>
</comment>
<keyword evidence="2" id="KW-1185">Reference proteome</keyword>
<name>A0ACC6TWC3_9BURK</name>
<evidence type="ECO:0000313" key="1">
    <source>
        <dbReference type="EMBL" id="MEX3931622.1"/>
    </source>
</evidence>